<feature type="transmembrane region" description="Helical" evidence="1">
    <location>
        <begin position="57"/>
        <end position="77"/>
    </location>
</feature>
<reference evidence="2 3" key="1">
    <citation type="submission" date="2017-02" db="EMBL/GenBank/DDBJ databases">
        <title>Whole genome sequencing of Metallibacterium scheffleri DSM 24874 (T).</title>
        <authorList>
            <person name="Kumar S."/>
            <person name="Patil P."/>
            <person name="Patil P.B."/>
        </authorList>
    </citation>
    <scope>NUCLEOTIDE SEQUENCE [LARGE SCALE GENOMIC DNA]</scope>
    <source>
        <strain evidence="2 3">DSM 24874</strain>
    </source>
</reference>
<accession>A0A4S3KEN7</accession>
<keyword evidence="3" id="KW-1185">Reference proteome</keyword>
<name>A0A4S3KEN7_9GAMM</name>
<keyword evidence="1" id="KW-0812">Transmembrane</keyword>
<dbReference type="STRING" id="993689.GCA_002077135_03078"/>
<protein>
    <recommendedName>
        <fullName evidence="4">DUF2069 domain-containing protein</fullName>
    </recommendedName>
</protein>
<dbReference type="Pfam" id="PF09842">
    <property type="entry name" value="DUF2069"/>
    <property type="match status" value="1"/>
</dbReference>
<dbReference type="InterPro" id="IPR018643">
    <property type="entry name" value="DUF2069_membrane"/>
</dbReference>
<sequence>MSALRVGQLAWLSLALLQVLWHGWLRAAPPELIPVVLALALLPLALPLLARSAARRLWWAAVAALLYFSHGVMVAWAMHGLPRALGCSELLLAVLLIGATGAAGRRAR</sequence>
<feature type="transmembrane region" description="Helical" evidence="1">
    <location>
        <begin position="32"/>
        <end position="50"/>
    </location>
</feature>
<keyword evidence="1" id="KW-0472">Membrane</keyword>
<dbReference type="EMBL" id="MWQO01000068">
    <property type="protein sequence ID" value="THD07015.1"/>
    <property type="molecule type" value="Genomic_DNA"/>
</dbReference>
<evidence type="ECO:0008006" key="4">
    <source>
        <dbReference type="Google" id="ProtNLM"/>
    </source>
</evidence>
<proteinExistence type="predicted"/>
<evidence type="ECO:0000256" key="1">
    <source>
        <dbReference type="SAM" id="Phobius"/>
    </source>
</evidence>
<evidence type="ECO:0000313" key="3">
    <source>
        <dbReference type="Proteomes" id="UP000307749"/>
    </source>
</evidence>
<comment type="caution">
    <text evidence="2">The sequence shown here is derived from an EMBL/GenBank/DDBJ whole genome shotgun (WGS) entry which is preliminary data.</text>
</comment>
<gene>
    <name evidence="2" type="ORF">B1806_15455</name>
</gene>
<keyword evidence="1" id="KW-1133">Transmembrane helix</keyword>
<dbReference type="AlphaFoldDB" id="A0A4S3KEN7"/>
<evidence type="ECO:0000313" key="2">
    <source>
        <dbReference type="EMBL" id="THD07015.1"/>
    </source>
</evidence>
<feature type="transmembrane region" description="Helical" evidence="1">
    <location>
        <begin position="9"/>
        <end position="26"/>
    </location>
</feature>
<organism evidence="2 3">
    <name type="scientific">Metallibacterium scheffleri</name>
    <dbReference type="NCBI Taxonomy" id="993689"/>
    <lineage>
        <taxon>Bacteria</taxon>
        <taxon>Pseudomonadati</taxon>
        <taxon>Pseudomonadota</taxon>
        <taxon>Gammaproteobacteria</taxon>
        <taxon>Lysobacterales</taxon>
        <taxon>Rhodanobacteraceae</taxon>
        <taxon>Metallibacterium</taxon>
    </lineage>
</organism>
<dbReference type="RefSeq" id="WP_081129154.1">
    <property type="nucleotide sequence ID" value="NZ_DAHXOC010000031.1"/>
</dbReference>
<dbReference type="Proteomes" id="UP000307749">
    <property type="component" value="Unassembled WGS sequence"/>
</dbReference>
<feature type="transmembrane region" description="Helical" evidence="1">
    <location>
        <begin position="83"/>
        <end position="104"/>
    </location>
</feature>